<protein>
    <submittedName>
        <fullName evidence="1">Uncharacterized protein</fullName>
    </submittedName>
</protein>
<organism evidence="1">
    <name type="scientific">Arundo donax</name>
    <name type="common">Giant reed</name>
    <name type="synonym">Donax arundinaceus</name>
    <dbReference type="NCBI Taxonomy" id="35708"/>
    <lineage>
        <taxon>Eukaryota</taxon>
        <taxon>Viridiplantae</taxon>
        <taxon>Streptophyta</taxon>
        <taxon>Embryophyta</taxon>
        <taxon>Tracheophyta</taxon>
        <taxon>Spermatophyta</taxon>
        <taxon>Magnoliopsida</taxon>
        <taxon>Liliopsida</taxon>
        <taxon>Poales</taxon>
        <taxon>Poaceae</taxon>
        <taxon>PACMAD clade</taxon>
        <taxon>Arundinoideae</taxon>
        <taxon>Arundineae</taxon>
        <taxon>Arundo</taxon>
    </lineage>
</organism>
<sequence length="49" mass="5566">MVIETETLCSQNHISVSERNEQSSQLTNSTFSITQTKLVETYLQMSSKL</sequence>
<dbReference type="AlphaFoldDB" id="A0A0A8XYP4"/>
<reference evidence="1" key="1">
    <citation type="submission" date="2014-09" db="EMBL/GenBank/DDBJ databases">
        <authorList>
            <person name="Magalhaes I.L.F."/>
            <person name="Oliveira U."/>
            <person name="Santos F.R."/>
            <person name="Vidigal T.H.D.A."/>
            <person name="Brescovit A.D."/>
            <person name="Santos A.J."/>
        </authorList>
    </citation>
    <scope>NUCLEOTIDE SEQUENCE</scope>
    <source>
        <tissue evidence="1">Shoot tissue taken approximately 20 cm above the soil surface</tissue>
    </source>
</reference>
<reference evidence="1" key="2">
    <citation type="journal article" date="2015" name="Data Brief">
        <title>Shoot transcriptome of the giant reed, Arundo donax.</title>
        <authorList>
            <person name="Barrero R.A."/>
            <person name="Guerrero F.D."/>
            <person name="Moolhuijzen P."/>
            <person name="Goolsby J.A."/>
            <person name="Tidwell J."/>
            <person name="Bellgard S.E."/>
            <person name="Bellgard M.I."/>
        </authorList>
    </citation>
    <scope>NUCLEOTIDE SEQUENCE</scope>
    <source>
        <tissue evidence="1">Shoot tissue taken approximately 20 cm above the soil surface</tissue>
    </source>
</reference>
<evidence type="ECO:0000313" key="1">
    <source>
        <dbReference type="EMBL" id="JAD17888.1"/>
    </source>
</evidence>
<dbReference type="EMBL" id="GBRH01280007">
    <property type="protein sequence ID" value="JAD17888.1"/>
    <property type="molecule type" value="Transcribed_RNA"/>
</dbReference>
<accession>A0A0A8XYP4</accession>
<proteinExistence type="predicted"/>
<name>A0A0A8XYP4_ARUDO</name>